<reference evidence="1 2" key="1">
    <citation type="journal article" date="2024" name="G3 (Bethesda)">
        <title>Genome assembly of Hibiscus sabdariffa L. provides insights into metabolisms of medicinal natural products.</title>
        <authorList>
            <person name="Kim T."/>
        </authorList>
    </citation>
    <scope>NUCLEOTIDE SEQUENCE [LARGE SCALE GENOMIC DNA]</scope>
    <source>
        <strain evidence="1">TK-2024</strain>
        <tissue evidence="1">Old leaves</tissue>
    </source>
</reference>
<name>A0ABR2CWF6_9ROSI</name>
<comment type="caution">
    <text evidence="1">The sequence shown here is derived from an EMBL/GenBank/DDBJ whole genome shotgun (WGS) entry which is preliminary data.</text>
</comment>
<keyword evidence="2" id="KW-1185">Reference proteome</keyword>
<evidence type="ECO:0000313" key="2">
    <source>
        <dbReference type="Proteomes" id="UP001472677"/>
    </source>
</evidence>
<proteinExistence type="predicted"/>
<evidence type="ECO:0000313" key="1">
    <source>
        <dbReference type="EMBL" id="KAK8524690.1"/>
    </source>
</evidence>
<accession>A0ABR2CWF6</accession>
<protein>
    <submittedName>
        <fullName evidence="1">Uncharacterized protein</fullName>
    </submittedName>
</protein>
<sequence>MHDCHRKERKYASIFEVLSEKEKKRRDRALKKCKKIKKTKVNPEIFTYSPTDSDIARKQILTLAARKTLSVGKRVGFQFIGNGDDVIEDLVELELQQD</sequence>
<dbReference type="EMBL" id="JBBPBM010000041">
    <property type="protein sequence ID" value="KAK8524690.1"/>
    <property type="molecule type" value="Genomic_DNA"/>
</dbReference>
<dbReference type="Proteomes" id="UP001472677">
    <property type="component" value="Unassembled WGS sequence"/>
</dbReference>
<gene>
    <name evidence="1" type="ORF">V6N12_029548</name>
</gene>
<organism evidence="1 2">
    <name type="scientific">Hibiscus sabdariffa</name>
    <name type="common">roselle</name>
    <dbReference type="NCBI Taxonomy" id="183260"/>
    <lineage>
        <taxon>Eukaryota</taxon>
        <taxon>Viridiplantae</taxon>
        <taxon>Streptophyta</taxon>
        <taxon>Embryophyta</taxon>
        <taxon>Tracheophyta</taxon>
        <taxon>Spermatophyta</taxon>
        <taxon>Magnoliopsida</taxon>
        <taxon>eudicotyledons</taxon>
        <taxon>Gunneridae</taxon>
        <taxon>Pentapetalae</taxon>
        <taxon>rosids</taxon>
        <taxon>malvids</taxon>
        <taxon>Malvales</taxon>
        <taxon>Malvaceae</taxon>
        <taxon>Malvoideae</taxon>
        <taxon>Hibiscus</taxon>
    </lineage>
</organism>